<evidence type="ECO:0000313" key="1">
    <source>
        <dbReference type="EMBL" id="WHZ58981.1"/>
    </source>
</evidence>
<dbReference type="EMBL" id="CP126116">
    <property type="protein sequence ID" value="WHZ58981.1"/>
    <property type="molecule type" value="Genomic_DNA"/>
</dbReference>
<evidence type="ECO:0000313" key="2">
    <source>
        <dbReference type="Proteomes" id="UP001226091"/>
    </source>
</evidence>
<keyword evidence="2" id="KW-1185">Reference proteome</keyword>
<organism evidence="1 2">
    <name type="scientific">Metabacillus hrfriensis</name>
    <dbReference type="NCBI Taxonomy" id="3048891"/>
    <lineage>
        <taxon>Bacteria</taxon>
        <taxon>Bacillati</taxon>
        <taxon>Bacillota</taxon>
        <taxon>Bacilli</taxon>
        <taxon>Bacillales</taxon>
        <taxon>Bacillaceae</taxon>
        <taxon>Metabacillus</taxon>
    </lineage>
</organism>
<gene>
    <name evidence="1" type="ORF">QLQ22_06475</name>
</gene>
<keyword evidence="1" id="KW-0808">Transferase</keyword>
<reference evidence="2" key="1">
    <citation type="journal article" date="2025" name="Aquaculture">
        <title>Assessment of the bioflocculant production and safety properties of Metabacillus hrfriensis sp. nov. based on phenotypic and whole-genome sequencing analysis.</title>
        <authorList>
            <person name="Zhang R."/>
            <person name="Zhao Z."/>
            <person name="Luo L."/>
            <person name="Wang S."/>
            <person name="Guo K."/>
            <person name="Xu W."/>
        </authorList>
    </citation>
    <scope>NUCLEOTIDE SEQUENCE [LARGE SCALE GENOMIC DNA]</scope>
    <source>
        <strain evidence="2">CT-WN-B3</strain>
    </source>
</reference>
<proteinExistence type="predicted"/>
<keyword evidence="1" id="KW-0328">Glycosyltransferase</keyword>
<accession>A0ACD4RF16</accession>
<dbReference type="EC" id="2.4.99.28" evidence="1"/>
<sequence length="385" mass="43054">MEKNEHPFDFSLVFILFLFSIISFLSISTAQEFGQYNENFLVKQIAWYIVGCGIILAVMYFDMEQIERMQWFAYGFAMLLLIFLILAPESIARPVNGAKSWFQIPGIGSLQPSELSKIALILTLSHLISAHHEKYGLRDLKSDFLLLSKMGLATFALIAIIMQQPDLGTSLVLIAIFSGLILVSGISWKVIVPIFLFMSTVGCLLIYFIVFQPDILNIIGVKQYQLGRIYAWLSPEEFKEGDGYHLYQSMLAIGSGLITGKEASLGNVHLPEGHTDFIFSVIGEKYGFVGASFVISLYFLLIYRIISLSLDVKDPFSSYICTGVISMIAFHVFQNAGMTIGLLPITGIPLPFISYGGSSMISNMLALGLVFSISFRNKKYFFDRE</sequence>
<protein>
    <submittedName>
        <fullName evidence="1">FtsW/RodA/SpoVE family cell cycle protein</fullName>
        <ecNumber evidence="1">2.4.99.28</ecNumber>
    </submittedName>
</protein>
<name>A0ACD4RF16_9BACI</name>
<dbReference type="Proteomes" id="UP001226091">
    <property type="component" value="Chromosome"/>
</dbReference>